<organism evidence="2">
    <name type="scientific">Schistosoma japonicum</name>
    <name type="common">Blood fluke</name>
    <dbReference type="NCBI Taxonomy" id="6182"/>
    <lineage>
        <taxon>Eukaryota</taxon>
        <taxon>Metazoa</taxon>
        <taxon>Spiralia</taxon>
        <taxon>Lophotrochozoa</taxon>
        <taxon>Platyhelminthes</taxon>
        <taxon>Trematoda</taxon>
        <taxon>Digenea</taxon>
        <taxon>Strigeidida</taxon>
        <taxon>Schistosomatoidea</taxon>
        <taxon>Schistosomatidae</taxon>
        <taxon>Schistosoma</taxon>
    </lineage>
</organism>
<keyword evidence="1" id="KW-0732">Signal</keyword>
<sequence length="244" mass="28145">MIMFDPTILMKQFLVVFVSFSIFICNERSVITAQPENTEKPDIFEIILQVHVKEWNANIGDNRFPELIDLMDVYCKRVLEVVERLEPKLKMATLSCDINTKPRDNVTIDENNIPVTLAGFRTQMQKLFASQDWSSELQKKLVSNNVGEYSEWIIGITSVSEPTIVSKEYYPLNQGFNLKRPDFNECVEVKTAMSDRYLGFGETVDNCLLRDNVMYMNASTVKLLKSGYLGYEYNVVRRSHPGNR</sequence>
<name>Q6PYV5_SCHJA</name>
<gene>
    <name evidence="2" type="primary">C3782</name>
</gene>
<protein>
    <submittedName>
        <fullName evidence="2">Egg protein C3782</fullName>
    </submittedName>
</protein>
<feature type="chain" id="PRO_5004279308" evidence="1">
    <location>
        <begin position="33"/>
        <end position="244"/>
    </location>
</feature>
<reference evidence="2" key="1">
    <citation type="submission" date="2004-03" db="EMBL/GenBank/DDBJ databases">
        <title>Using Retrovirus SST System to Isolate the cDNA Harboring Functional Signal Sequence from Egg of Schistosoma japonicum (Chinese Mainland Strain).</title>
        <authorList>
            <person name="Yu C."/>
            <person name="Zhang F."/>
            <person name="Mihoko K."/>
            <person name="Masahiro I."/>
            <person name="Zhu Y."/>
            <person name="Hirayama K."/>
        </authorList>
    </citation>
    <scope>NUCLEOTIDE SEQUENCE</scope>
</reference>
<evidence type="ECO:0000256" key="1">
    <source>
        <dbReference type="SAM" id="SignalP"/>
    </source>
</evidence>
<dbReference type="EMBL" id="AY570747">
    <property type="protein sequence ID" value="AAS68252.1"/>
    <property type="molecule type" value="mRNA"/>
</dbReference>
<feature type="signal peptide" evidence="1">
    <location>
        <begin position="1"/>
        <end position="32"/>
    </location>
</feature>
<dbReference type="AlphaFoldDB" id="Q6PYV5"/>
<accession>Q6PYV5</accession>
<evidence type="ECO:0000313" key="2">
    <source>
        <dbReference type="EMBL" id="AAS68252.1"/>
    </source>
</evidence>
<proteinExistence type="evidence at transcript level"/>